<protein>
    <submittedName>
        <fullName evidence="1">Uncharacterized protein</fullName>
    </submittedName>
</protein>
<name>F9F4G7_FUSOF</name>
<evidence type="ECO:0000313" key="1">
    <source>
        <dbReference type="EMBL" id="EGU88154.1"/>
    </source>
</evidence>
<organism evidence="1">
    <name type="scientific">Fusarium oxysporum (strain Fo5176)</name>
    <name type="common">Fusarium vascular wilt</name>
    <dbReference type="NCBI Taxonomy" id="660025"/>
    <lineage>
        <taxon>Eukaryota</taxon>
        <taxon>Fungi</taxon>
        <taxon>Dikarya</taxon>
        <taxon>Ascomycota</taxon>
        <taxon>Pezizomycotina</taxon>
        <taxon>Sordariomycetes</taxon>
        <taxon>Hypocreomycetidae</taxon>
        <taxon>Hypocreales</taxon>
        <taxon>Nectriaceae</taxon>
        <taxon>Fusarium</taxon>
        <taxon>Fusarium oxysporum species complex</taxon>
    </lineage>
</organism>
<sequence>MEITVLGIQDRDATPTLEKRQEKRHGTGRNIYLGALLKSNLRLNFVLASSEWQKSMFRIRMWSYEIVSSCHCETRAIWTKVSYAVSIIIDIRYICSKTSSISAGPISDILSLVCGFNHTLTVQQRTHPGRNWTRVYAGFWNVIDH</sequence>
<reference evidence="1" key="1">
    <citation type="journal article" date="2012" name="Mol. Plant Microbe Interact.">
        <title>A highly conserved effector in Fusarium oxysporum is required for full virulence on Arabidopsis.</title>
        <authorList>
            <person name="Thatcher L.F."/>
            <person name="Gardiner D.M."/>
            <person name="Kazan K."/>
            <person name="Manners J."/>
        </authorList>
    </citation>
    <scope>NUCLEOTIDE SEQUENCE [LARGE SCALE GENOMIC DNA]</scope>
    <source>
        <strain evidence="1">Fo5176</strain>
    </source>
</reference>
<gene>
    <name evidence="1" type="ORF">FOXB_01292</name>
</gene>
<accession>F9F4G7</accession>
<dbReference type="OrthoDB" id="10420379at2759"/>
<proteinExistence type="predicted"/>
<dbReference type="AlphaFoldDB" id="F9F4G7"/>
<comment type="caution">
    <text evidence="1">The sequence shown here is derived from an EMBL/GenBank/DDBJ whole genome shotgun (WGS) entry which is preliminary data.</text>
</comment>
<dbReference type="EMBL" id="AFQF01000478">
    <property type="protein sequence ID" value="EGU88154.1"/>
    <property type="molecule type" value="Genomic_DNA"/>
</dbReference>